<comment type="caution">
    <text evidence="2">The sequence shown here is derived from an EMBL/GenBank/DDBJ whole genome shotgun (WGS) entry which is preliminary data.</text>
</comment>
<dbReference type="EMBL" id="PVQB02000112">
    <property type="protein sequence ID" value="KAF4342963.1"/>
    <property type="molecule type" value="Genomic_DNA"/>
</dbReference>
<protein>
    <submittedName>
        <fullName evidence="2">Uncharacterized protein</fullName>
    </submittedName>
</protein>
<name>A0A9P5AQ92_9HYPO</name>
<dbReference type="AlphaFoldDB" id="A0A9P5AQ92"/>
<feature type="compositionally biased region" description="Polar residues" evidence="1">
    <location>
        <begin position="12"/>
        <end position="23"/>
    </location>
</feature>
<reference evidence="2" key="1">
    <citation type="journal article" date="2017" name="Mycologia">
        <title>Fusarium algeriense, sp. nov., a novel toxigenic crown rot pathogen of durum wheat from Algeria is nested in the Fusarium burgessii species complex.</title>
        <authorList>
            <person name="Laraba I."/>
            <person name="Keddad A."/>
            <person name="Boureghda H."/>
            <person name="Abdallah N."/>
            <person name="Vaughan M.M."/>
            <person name="Proctor R.H."/>
            <person name="Busman M."/>
            <person name="O'Donnell K."/>
        </authorList>
    </citation>
    <scope>NUCLEOTIDE SEQUENCE</scope>
    <source>
        <strain evidence="2">NRRL 25174</strain>
    </source>
</reference>
<evidence type="ECO:0000313" key="3">
    <source>
        <dbReference type="Proteomes" id="UP000730481"/>
    </source>
</evidence>
<organism evidence="2 3">
    <name type="scientific">Fusarium beomiforme</name>
    <dbReference type="NCBI Taxonomy" id="44412"/>
    <lineage>
        <taxon>Eukaryota</taxon>
        <taxon>Fungi</taxon>
        <taxon>Dikarya</taxon>
        <taxon>Ascomycota</taxon>
        <taxon>Pezizomycotina</taxon>
        <taxon>Sordariomycetes</taxon>
        <taxon>Hypocreomycetidae</taxon>
        <taxon>Hypocreales</taxon>
        <taxon>Nectriaceae</taxon>
        <taxon>Fusarium</taxon>
        <taxon>Fusarium burgessii species complex</taxon>
    </lineage>
</organism>
<dbReference type="OrthoDB" id="5098947at2759"/>
<sequence length="356" mass="41199">MSRQLPIRPEQGSYSQFQLETSQPKPPHKRDEDILAKLRDSIPQNESQWQQARQLHSYATAEHVLQKTKDILENRVAKQDLRNFISIATCCTYWHLGRKKEAYDHFRLQIGFATELTIQRYMSSVRCMIQALNPLYRQGLQHRVFEVTLLYVRISPSFLTCYTKNSAKFNSCFPQLKVEPEIQASLALSPAFILKYRHPEHSYKDICQALGTSVLDEEAYAGFISVLDSGRPIPHMLPVPEQVPEVAPSSDDIFALPKTFALLFKAFDTSEALKRLVQMVRELIDPQSLREIPNTPLLEHQWTAQYDEVVDQSVRDLIQQGILPQQPFHRIDPWQRHAAINDTYNILFFSIDPTHL</sequence>
<dbReference type="Proteomes" id="UP000730481">
    <property type="component" value="Unassembled WGS sequence"/>
</dbReference>
<evidence type="ECO:0000313" key="2">
    <source>
        <dbReference type="EMBL" id="KAF4342963.1"/>
    </source>
</evidence>
<feature type="region of interest" description="Disordered" evidence="1">
    <location>
        <begin position="1"/>
        <end position="30"/>
    </location>
</feature>
<gene>
    <name evidence="2" type="ORF">FBEOM_3053</name>
</gene>
<proteinExistence type="predicted"/>
<reference evidence="2" key="2">
    <citation type="submission" date="2020-02" db="EMBL/GenBank/DDBJ databases">
        <title>Identification and distribution of gene clusters putatively required for synthesis of sphingolipid metabolism inhibitors in phylogenetically diverse species of the filamentous fungus Fusarium.</title>
        <authorList>
            <person name="Kim H.-S."/>
            <person name="Busman M."/>
            <person name="Brown D.W."/>
            <person name="Divon H."/>
            <person name="Uhlig S."/>
            <person name="Proctor R.H."/>
        </authorList>
    </citation>
    <scope>NUCLEOTIDE SEQUENCE</scope>
    <source>
        <strain evidence="2">NRRL 25174</strain>
    </source>
</reference>
<keyword evidence="3" id="KW-1185">Reference proteome</keyword>
<evidence type="ECO:0000256" key="1">
    <source>
        <dbReference type="SAM" id="MobiDB-lite"/>
    </source>
</evidence>
<accession>A0A9P5AQ92</accession>